<keyword evidence="3 10" id="KW-1134">Transmembrane beta strand</keyword>
<sequence>MTTRRKGAPRRVVVTGMAATIALLAGLGTTSAQGTGEAAGTVLSLSPIVVSASRVPLPAERVGSAVTVITAEEIERRGDRFVADILRDVPGLAVNRTGAAGALTAVRIRGAEADHTLVIVDGVEVNDPSAGSDYDFARLMAQDIERIEILRGPQSALWGSDAIGGVINIVTKRGDAAPSGSVEVEGGSFGTRRTSAALRGGGERFNLSGSVQRYRTDGISNAAASRGNHEADGYKNDTASLKGSVRPIDEIEVEGMARYTRAFFETDGFTGGPGAFDQIADTTTRQKYGRIGVTVDPFDGTWTHRASLAYTGDRDESTTNGTTSSTAYGTKVKQDYETTVRFDTPDVGNAEHVLTFLAEREKERMEASFLAQDEISTTNDGFAGEYNLGLWDALYLSGSLRRDESDRFDGETTYRGTAAYVVDDWGTRFHGSYGTGIKNPTLTELFGYTNNFVGNPNLKPERARGWDIGVEQRFWDDRARIDVTYFRNRVEDLITGSGNTAINLNGTSPAEGVEITGDIAVTDAIDLSAAYTYTDAETATGVEQVRRPTHTASMSVNWRFLEDRANLNLGVDYTGAFTDFAFSPTYVRSIVEMEAYTLVSLQGSYEVADGVELFARGENLLDEDYEEVFTYGTAGRAGYAGLRLSF</sequence>
<dbReference type="Proteomes" id="UP000672602">
    <property type="component" value="Unassembled WGS sequence"/>
</dbReference>
<feature type="domain" description="TonB-dependent receptor plug" evidence="14">
    <location>
        <begin position="60"/>
        <end position="166"/>
    </location>
</feature>
<dbReference type="CDD" id="cd01347">
    <property type="entry name" value="ligand_gated_channel"/>
    <property type="match status" value="1"/>
</dbReference>
<dbReference type="InterPro" id="IPR012910">
    <property type="entry name" value="Plug_dom"/>
</dbReference>
<dbReference type="GO" id="GO:0015889">
    <property type="term" value="P:cobalamin transport"/>
    <property type="evidence" value="ECO:0007669"/>
    <property type="project" value="TreeGrafter"/>
</dbReference>
<dbReference type="Pfam" id="PF07715">
    <property type="entry name" value="Plug"/>
    <property type="match status" value="1"/>
</dbReference>
<dbReference type="Gene3D" id="2.40.170.20">
    <property type="entry name" value="TonB-dependent receptor, beta-barrel domain"/>
    <property type="match status" value="1"/>
</dbReference>
<feature type="signal peptide" evidence="12">
    <location>
        <begin position="1"/>
        <end position="32"/>
    </location>
</feature>
<organism evidence="15 16">
    <name type="scientific">Marivibrio halodurans</name>
    <dbReference type="NCBI Taxonomy" id="2039722"/>
    <lineage>
        <taxon>Bacteria</taxon>
        <taxon>Pseudomonadati</taxon>
        <taxon>Pseudomonadota</taxon>
        <taxon>Alphaproteobacteria</taxon>
        <taxon>Rhodospirillales</taxon>
        <taxon>Rhodospirillaceae</taxon>
        <taxon>Marivibrio</taxon>
    </lineage>
</organism>
<evidence type="ECO:0000256" key="4">
    <source>
        <dbReference type="ARBA" id="ARBA00022692"/>
    </source>
</evidence>
<keyword evidence="9 10" id="KW-0998">Cell outer membrane</keyword>
<keyword evidence="16" id="KW-1185">Reference proteome</keyword>
<evidence type="ECO:0000256" key="2">
    <source>
        <dbReference type="ARBA" id="ARBA00022448"/>
    </source>
</evidence>
<evidence type="ECO:0000256" key="8">
    <source>
        <dbReference type="ARBA" id="ARBA00023136"/>
    </source>
</evidence>
<evidence type="ECO:0000256" key="5">
    <source>
        <dbReference type="ARBA" id="ARBA00022729"/>
    </source>
</evidence>
<dbReference type="Gene3D" id="2.170.130.10">
    <property type="entry name" value="TonB-dependent receptor, plug domain"/>
    <property type="match status" value="1"/>
</dbReference>
<keyword evidence="6" id="KW-0406">Ion transport</keyword>
<keyword evidence="4 10" id="KW-0812">Transmembrane</keyword>
<dbReference type="SUPFAM" id="SSF56935">
    <property type="entry name" value="Porins"/>
    <property type="match status" value="1"/>
</dbReference>
<gene>
    <name evidence="15" type="ORF">KAJ83_04395</name>
</gene>
<name>A0A8J7S616_9PROT</name>
<evidence type="ECO:0000259" key="13">
    <source>
        <dbReference type="Pfam" id="PF00593"/>
    </source>
</evidence>
<comment type="caution">
    <text evidence="15">The sequence shown here is derived from an EMBL/GenBank/DDBJ whole genome shotgun (WGS) entry which is preliminary data.</text>
</comment>
<dbReference type="PANTHER" id="PTHR30069">
    <property type="entry name" value="TONB-DEPENDENT OUTER MEMBRANE RECEPTOR"/>
    <property type="match status" value="1"/>
</dbReference>
<evidence type="ECO:0000256" key="12">
    <source>
        <dbReference type="SAM" id="SignalP"/>
    </source>
</evidence>
<evidence type="ECO:0000256" key="3">
    <source>
        <dbReference type="ARBA" id="ARBA00022452"/>
    </source>
</evidence>
<keyword evidence="5 12" id="KW-0732">Signal</keyword>
<dbReference type="Pfam" id="PF00593">
    <property type="entry name" value="TonB_dep_Rec_b-barrel"/>
    <property type="match status" value="1"/>
</dbReference>
<evidence type="ECO:0000256" key="11">
    <source>
        <dbReference type="RuleBase" id="RU003357"/>
    </source>
</evidence>
<evidence type="ECO:0000313" key="16">
    <source>
        <dbReference type="Proteomes" id="UP000672602"/>
    </source>
</evidence>
<proteinExistence type="inferred from homology"/>
<evidence type="ECO:0000256" key="6">
    <source>
        <dbReference type="ARBA" id="ARBA00023065"/>
    </source>
</evidence>
<dbReference type="PANTHER" id="PTHR30069:SF53">
    <property type="entry name" value="COLICIN I RECEPTOR-RELATED"/>
    <property type="match status" value="1"/>
</dbReference>
<evidence type="ECO:0000256" key="10">
    <source>
        <dbReference type="PROSITE-ProRule" id="PRU01360"/>
    </source>
</evidence>
<dbReference type="AlphaFoldDB" id="A0A8J7S616"/>
<keyword evidence="15" id="KW-0675">Receptor</keyword>
<dbReference type="InterPro" id="IPR039426">
    <property type="entry name" value="TonB-dep_rcpt-like"/>
</dbReference>
<reference evidence="15" key="1">
    <citation type="submission" date="2021-04" db="EMBL/GenBank/DDBJ databases">
        <authorList>
            <person name="Zhang D.-C."/>
        </authorList>
    </citation>
    <scope>NUCLEOTIDE SEQUENCE</scope>
    <source>
        <strain evidence="15">CGMCC 1.15697</strain>
    </source>
</reference>
<dbReference type="GO" id="GO:0006811">
    <property type="term" value="P:monoatomic ion transport"/>
    <property type="evidence" value="ECO:0007669"/>
    <property type="project" value="UniProtKB-KW"/>
</dbReference>
<evidence type="ECO:0000256" key="1">
    <source>
        <dbReference type="ARBA" id="ARBA00004571"/>
    </source>
</evidence>
<dbReference type="InterPro" id="IPR036942">
    <property type="entry name" value="Beta-barrel_TonB_sf"/>
</dbReference>
<dbReference type="PROSITE" id="PS52016">
    <property type="entry name" value="TONB_DEPENDENT_REC_3"/>
    <property type="match status" value="1"/>
</dbReference>
<comment type="similarity">
    <text evidence="10 11">Belongs to the TonB-dependent receptor family.</text>
</comment>
<feature type="chain" id="PRO_5035189526" evidence="12">
    <location>
        <begin position="33"/>
        <end position="646"/>
    </location>
</feature>
<keyword evidence="8 10" id="KW-0472">Membrane</keyword>
<feature type="domain" description="TonB-dependent receptor-like beta-barrel" evidence="13">
    <location>
        <begin position="257"/>
        <end position="620"/>
    </location>
</feature>
<comment type="subcellular location">
    <subcellularLocation>
        <location evidence="1 10">Cell outer membrane</location>
        <topology evidence="1 10">Multi-pass membrane protein</topology>
    </subcellularLocation>
</comment>
<accession>A0A8J7S616</accession>
<dbReference type="GO" id="GO:0009279">
    <property type="term" value="C:cell outer membrane"/>
    <property type="evidence" value="ECO:0007669"/>
    <property type="project" value="UniProtKB-SubCell"/>
</dbReference>
<dbReference type="EMBL" id="JAGMWN010000001">
    <property type="protein sequence ID" value="MBP5856237.1"/>
    <property type="molecule type" value="Genomic_DNA"/>
</dbReference>
<dbReference type="InterPro" id="IPR000531">
    <property type="entry name" value="Beta-barrel_TonB"/>
</dbReference>
<evidence type="ECO:0000259" key="14">
    <source>
        <dbReference type="Pfam" id="PF07715"/>
    </source>
</evidence>
<evidence type="ECO:0000256" key="9">
    <source>
        <dbReference type="ARBA" id="ARBA00023237"/>
    </source>
</evidence>
<evidence type="ECO:0000256" key="7">
    <source>
        <dbReference type="ARBA" id="ARBA00023077"/>
    </source>
</evidence>
<dbReference type="RefSeq" id="WP_210680772.1">
    <property type="nucleotide sequence ID" value="NZ_JAGMWN010000001.1"/>
</dbReference>
<keyword evidence="7 11" id="KW-0798">TonB box</keyword>
<keyword evidence="2 10" id="KW-0813">Transport</keyword>
<evidence type="ECO:0000313" key="15">
    <source>
        <dbReference type="EMBL" id="MBP5856237.1"/>
    </source>
</evidence>
<dbReference type="InterPro" id="IPR037066">
    <property type="entry name" value="Plug_dom_sf"/>
</dbReference>
<protein>
    <submittedName>
        <fullName evidence="15">TonB-dependent receptor</fullName>
    </submittedName>
</protein>